<organism evidence="1">
    <name type="scientific">freshwater metagenome</name>
    <dbReference type="NCBI Taxonomy" id="449393"/>
    <lineage>
        <taxon>unclassified sequences</taxon>
        <taxon>metagenomes</taxon>
        <taxon>ecological metagenomes</taxon>
    </lineage>
</organism>
<proteinExistence type="predicted"/>
<sequence>MPLSLSNSWISNNLVVSPFSRYSDDPFLNRTRVIVTSAKSIGRTPSALSIVTETSARPRGARPVVPAKITSSIFPPRRDFAPCSPITQESASTTFDLPEPFGPTTQVMPGSKFKVVEEAKDLNPLRFILFKYIGATYPKTARNYRFLALATLTKV</sequence>
<dbReference type="EMBL" id="CAFBSA010000048">
    <property type="protein sequence ID" value="CAB5146463.1"/>
    <property type="molecule type" value="Genomic_DNA"/>
</dbReference>
<accession>A0A6J5YUL5</accession>
<dbReference type="EMBL" id="CAESAM010000001">
    <property type="protein sequence ID" value="CAB4331689.1"/>
    <property type="molecule type" value="Genomic_DNA"/>
</dbReference>
<dbReference type="AlphaFoldDB" id="A0A6J5YUL5"/>
<evidence type="ECO:0000313" key="1">
    <source>
        <dbReference type="EMBL" id="CAB4331689.1"/>
    </source>
</evidence>
<gene>
    <name evidence="1" type="ORF">UFOPK4171_00038</name>
    <name evidence="2" type="ORF">UFOPK4442_00369</name>
</gene>
<name>A0A6J5YUL5_9ZZZZ</name>
<reference evidence="1" key="1">
    <citation type="submission" date="2020-05" db="EMBL/GenBank/DDBJ databases">
        <authorList>
            <person name="Chiriac C."/>
            <person name="Salcher M."/>
            <person name="Ghai R."/>
            <person name="Kavagutti S V."/>
        </authorList>
    </citation>
    <scope>NUCLEOTIDE SEQUENCE</scope>
</reference>
<evidence type="ECO:0000313" key="2">
    <source>
        <dbReference type="EMBL" id="CAB5146463.1"/>
    </source>
</evidence>
<protein>
    <submittedName>
        <fullName evidence="1">Unannotated protein</fullName>
    </submittedName>
</protein>